<comment type="caution">
    <text evidence="4">The sequence shown here is derived from an EMBL/GenBank/DDBJ whole genome shotgun (WGS) entry which is preliminary data.</text>
</comment>
<evidence type="ECO:0000313" key="5">
    <source>
        <dbReference type="Proteomes" id="UP000812966"/>
    </source>
</evidence>
<dbReference type="PANTHER" id="PTHR48107">
    <property type="entry name" value="NADPH-DEPENDENT ALDEHYDE REDUCTASE-LIKE PROTEIN, CHLOROPLASTIC-RELATED"/>
    <property type="match status" value="1"/>
</dbReference>
<proteinExistence type="inferred from homology"/>
<organism evidence="4 5">
    <name type="scientific">Filobasidium floriforme</name>
    <dbReference type="NCBI Taxonomy" id="5210"/>
    <lineage>
        <taxon>Eukaryota</taxon>
        <taxon>Fungi</taxon>
        <taxon>Dikarya</taxon>
        <taxon>Basidiomycota</taxon>
        <taxon>Agaricomycotina</taxon>
        <taxon>Tremellomycetes</taxon>
        <taxon>Filobasidiales</taxon>
        <taxon>Filobasidiaceae</taxon>
        <taxon>Filobasidium</taxon>
    </lineage>
</organism>
<comment type="similarity">
    <text evidence="1">Belongs to the short-chain dehydrogenases/reductases (SDR) family.</text>
</comment>
<sequence length="344" mass="37464">MFIARNAIRTLKRNNPNVTTLRTFHTSLTNLNKMSEETKQQIKTAFPELLNIAKQKTSLPGREKDMTPIAKHTELEVWTNEGEPEIYDYKGSNKLKGKAAILTGADSGIGRATALAFHREGAVVTISYLAEEEEDAQAVKKQIESEGGQCLCVPGDLMKDETCESVVKKHMEKYGHLEILVNNASKQIKCKDIVDIDLDNVRSTFHSNIVQMIAMAKFCVPHMKAGASIVNDASVTAFKGSPAMVDYSSTKGAIVSFTRALAGQLAPKGIRVNAVAPGPIYTPLQPASREAEEMEDWTVGGVPLRGRAGQPSEIVSSRVFLASNECSNIITGNIIHANLGQYFA</sequence>
<dbReference type="InterPro" id="IPR002347">
    <property type="entry name" value="SDR_fam"/>
</dbReference>
<dbReference type="SUPFAM" id="SSF51735">
    <property type="entry name" value="NAD(P)-binding Rossmann-fold domains"/>
    <property type="match status" value="1"/>
</dbReference>
<evidence type="ECO:0000256" key="3">
    <source>
        <dbReference type="ARBA" id="ARBA00023002"/>
    </source>
</evidence>
<evidence type="ECO:0000256" key="1">
    <source>
        <dbReference type="ARBA" id="ARBA00006484"/>
    </source>
</evidence>
<accession>A0A8K0JRS4</accession>
<dbReference type="PANTHER" id="PTHR48107:SF16">
    <property type="entry name" value="NADPH-DEPENDENT ALDEHYDE REDUCTASE 1, CHLOROPLASTIC"/>
    <property type="match status" value="1"/>
</dbReference>
<protein>
    <submittedName>
        <fullName evidence="4">Uncharacterized protein</fullName>
    </submittedName>
</protein>
<dbReference type="FunFam" id="3.40.50.720:FF:000084">
    <property type="entry name" value="Short-chain dehydrogenase reductase"/>
    <property type="match status" value="1"/>
</dbReference>
<evidence type="ECO:0000256" key="2">
    <source>
        <dbReference type="ARBA" id="ARBA00022857"/>
    </source>
</evidence>
<dbReference type="EMBL" id="JABELV010000015">
    <property type="protein sequence ID" value="KAG7570920.1"/>
    <property type="molecule type" value="Genomic_DNA"/>
</dbReference>
<keyword evidence="2" id="KW-0521">NADP</keyword>
<dbReference type="InterPro" id="IPR036291">
    <property type="entry name" value="NAD(P)-bd_dom_sf"/>
</dbReference>
<dbReference type="Proteomes" id="UP000812966">
    <property type="component" value="Unassembled WGS sequence"/>
</dbReference>
<dbReference type="PRINTS" id="PR00080">
    <property type="entry name" value="SDRFAMILY"/>
</dbReference>
<gene>
    <name evidence="4" type="ORF">FFLO_01118</name>
</gene>
<evidence type="ECO:0000313" key="4">
    <source>
        <dbReference type="EMBL" id="KAG7570920.1"/>
    </source>
</evidence>
<dbReference type="GO" id="GO:0016614">
    <property type="term" value="F:oxidoreductase activity, acting on CH-OH group of donors"/>
    <property type="evidence" value="ECO:0007669"/>
    <property type="project" value="UniProtKB-ARBA"/>
</dbReference>
<dbReference type="AlphaFoldDB" id="A0A8K0JRS4"/>
<dbReference type="Pfam" id="PF13561">
    <property type="entry name" value="adh_short_C2"/>
    <property type="match status" value="1"/>
</dbReference>
<dbReference type="PRINTS" id="PR00081">
    <property type="entry name" value="GDHRDH"/>
</dbReference>
<dbReference type="InterPro" id="IPR020904">
    <property type="entry name" value="Sc_DH/Rdtase_CS"/>
</dbReference>
<keyword evidence="5" id="KW-1185">Reference proteome</keyword>
<keyword evidence="3" id="KW-0560">Oxidoreductase</keyword>
<name>A0A8K0JRS4_9TREE</name>
<dbReference type="PROSITE" id="PS00061">
    <property type="entry name" value="ADH_SHORT"/>
    <property type="match status" value="1"/>
</dbReference>
<reference evidence="4" key="1">
    <citation type="submission" date="2020-04" db="EMBL/GenBank/DDBJ databases">
        <title>Analysis of mating type loci in Filobasidium floriforme.</title>
        <authorList>
            <person name="Nowrousian M."/>
        </authorList>
    </citation>
    <scope>NUCLEOTIDE SEQUENCE</scope>
    <source>
        <strain evidence="4">CBS 6242</strain>
    </source>
</reference>
<dbReference type="Gene3D" id="3.40.50.720">
    <property type="entry name" value="NAD(P)-binding Rossmann-like Domain"/>
    <property type="match status" value="1"/>
</dbReference>